<feature type="region of interest" description="Disordered" evidence="1">
    <location>
        <begin position="1"/>
        <end position="20"/>
    </location>
</feature>
<dbReference type="Proteomes" id="UP000326458">
    <property type="component" value="Unassembled WGS sequence"/>
</dbReference>
<evidence type="ECO:0000259" key="2">
    <source>
        <dbReference type="PROSITE" id="PS51053"/>
    </source>
</evidence>
<protein>
    <recommendedName>
        <fullName evidence="2">SERTA domain-containing protein</fullName>
    </recommendedName>
</protein>
<gene>
    <name evidence="3" type="ORF">FD754_023371</name>
</gene>
<evidence type="ECO:0000313" key="4">
    <source>
        <dbReference type="Proteomes" id="UP000326458"/>
    </source>
</evidence>
<name>A0A5N3UUJ6_MUNMU</name>
<dbReference type="PANTHER" id="PTHR16277:SF6">
    <property type="entry name" value="CELL DIVISION CYCLE-ASSOCIATED PROTEIN 4"/>
    <property type="match status" value="1"/>
</dbReference>
<dbReference type="InterPro" id="IPR052262">
    <property type="entry name" value="E2F-SERTA_domain_protein"/>
</dbReference>
<evidence type="ECO:0000256" key="1">
    <source>
        <dbReference type="SAM" id="MobiDB-lite"/>
    </source>
</evidence>
<dbReference type="PANTHER" id="PTHR16277">
    <property type="entry name" value="CELL DIVISION CYCLE ASSOCIATED PROTEIN 4/SERTA DOMAIN-CONTAINING PROTEIN 2"/>
    <property type="match status" value="1"/>
</dbReference>
<feature type="domain" description="SERTA" evidence="2">
    <location>
        <begin position="19"/>
        <end position="66"/>
    </location>
</feature>
<dbReference type="AlphaFoldDB" id="A0A5N3UUJ6"/>
<dbReference type="GO" id="GO:0005634">
    <property type="term" value="C:nucleus"/>
    <property type="evidence" value="ECO:0007669"/>
    <property type="project" value="TreeGrafter"/>
</dbReference>
<organism evidence="3 4">
    <name type="scientific">Muntiacus muntjak</name>
    <name type="common">Barking deer</name>
    <name type="synonym">Indian muntjac</name>
    <dbReference type="NCBI Taxonomy" id="9888"/>
    <lineage>
        <taxon>Eukaryota</taxon>
        <taxon>Metazoa</taxon>
        <taxon>Chordata</taxon>
        <taxon>Craniata</taxon>
        <taxon>Vertebrata</taxon>
        <taxon>Euteleostomi</taxon>
        <taxon>Mammalia</taxon>
        <taxon>Eutheria</taxon>
        <taxon>Laurasiatheria</taxon>
        <taxon>Artiodactyla</taxon>
        <taxon>Ruminantia</taxon>
        <taxon>Pecora</taxon>
        <taxon>Cervidae</taxon>
        <taxon>Muntiacinae</taxon>
        <taxon>Muntiacus</taxon>
    </lineage>
</organism>
<evidence type="ECO:0000313" key="3">
    <source>
        <dbReference type="EMBL" id="KAB0340151.1"/>
    </source>
</evidence>
<accession>A0A5N3UUJ6</accession>
<sequence>MFARGLKRKCSEEEEAPADPLQRQSLLDMSLVKLQLCHMLAEPNLCRSVLIADTLRQIQEEAGTWPLRFMRSLAAQAPGVLPGGPWDRASPGESRGGFPRSLDQVFETLENHGPGAVEELFSDVDASSYDPDEVLTGMVGGAKSGPEGLESFASAAAPPPGAGCKADLGELDRVVETILVET</sequence>
<dbReference type="PROSITE" id="PS51053">
    <property type="entry name" value="SERTA"/>
    <property type="match status" value="1"/>
</dbReference>
<reference evidence="3 4" key="1">
    <citation type="submission" date="2019-06" db="EMBL/GenBank/DDBJ databases">
        <title>Discovery of a novel chromosome fission-fusion reversal in muntjac.</title>
        <authorList>
            <person name="Mudd A.B."/>
            <person name="Bredeson J.V."/>
            <person name="Baum R."/>
            <person name="Hockemeyer D."/>
            <person name="Rokhsar D.S."/>
        </authorList>
    </citation>
    <scope>NUCLEOTIDE SEQUENCE [LARGE SCALE GENOMIC DNA]</scope>
    <source>
        <strain evidence="3">UTSW_UCB_Mm</strain>
        <tissue evidence="3">Fibroblast cell line</tissue>
    </source>
</reference>
<dbReference type="EMBL" id="VCEA01000556">
    <property type="protein sequence ID" value="KAB0340151.1"/>
    <property type="molecule type" value="Genomic_DNA"/>
</dbReference>
<keyword evidence="4" id="KW-1185">Reference proteome</keyword>
<dbReference type="InterPro" id="IPR009263">
    <property type="entry name" value="SERTA_dom"/>
</dbReference>
<comment type="caution">
    <text evidence="3">The sequence shown here is derived from an EMBL/GenBank/DDBJ whole genome shotgun (WGS) entry which is preliminary data.</text>
</comment>
<proteinExistence type="predicted"/>
<dbReference type="Pfam" id="PF06031">
    <property type="entry name" value="SERTA"/>
    <property type="match status" value="1"/>
</dbReference>